<protein>
    <submittedName>
        <fullName evidence="2">Uncharacterized protein</fullName>
    </submittedName>
</protein>
<evidence type="ECO:0000313" key="2">
    <source>
        <dbReference type="EMBL" id="MPC63186.1"/>
    </source>
</evidence>
<sequence length="97" mass="11096">MKDSTLGLLLNIRETKLRIKLRAKLQFELGGSEVIVFSRAIYHRGPEGRNTTDSQRRDSSYRHAFSRKKYRSGLPLLCNSQDREGRRDVLPGIAPVP</sequence>
<evidence type="ECO:0000256" key="1">
    <source>
        <dbReference type="SAM" id="MobiDB-lite"/>
    </source>
</evidence>
<proteinExistence type="predicted"/>
<dbReference type="AlphaFoldDB" id="A0A5B7H027"/>
<accession>A0A5B7H027</accession>
<organism evidence="2 3">
    <name type="scientific">Portunus trituberculatus</name>
    <name type="common">Swimming crab</name>
    <name type="synonym">Neptunus trituberculatus</name>
    <dbReference type="NCBI Taxonomy" id="210409"/>
    <lineage>
        <taxon>Eukaryota</taxon>
        <taxon>Metazoa</taxon>
        <taxon>Ecdysozoa</taxon>
        <taxon>Arthropoda</taxon>
        <taxon>Crustacea</taxon>
        <taxon>Multicrustacea</taxon>
        <taxon>Malacostraca</taxon>
        <taxon>Eumalacostraca</taxon>
        <taxon>Eucarida</taxon>
        <taxon>Decapoda</taxon>
        <taxon>Pleocyemata</taxon>
        <taxon>Brachyura</taxon>
        <taxon>Eubrachyura</taxon>
        <taxon>Portunoidea</taxon>
        <taxon>Portunidae</taxon>
        <taxon>Portuninae</taxon>
        <taxon>Portunus</taxon>
    </lineage>
</organism>
<reference evidence="2 3" key="1">
    <citation type="submission" date="2019-05" db="EMBL/GenBank/DDBJ databases">
        <title>Another draft genome of Portunus trituberculatus and its Hox gene families provides insights of decapod evolution.</title>
        <authorList>
            <person name="Jeong J.-H."/>
            <person name="Song I."/>
            <person name="Kim S."/>
            <person name="Choi T."/>
            <person name="Kim D."/>
            <person name="Ryu S."/>
            <person name="Kim W."/>
        </authorList>
    </citation>
    <scope>NUCLEOTIDE SEQUENCE [LARGE SCALE GENOMIC DNA]</scope>
    <source>
        <tissue evidence="2">Muscle</tissue>
    </source>
</reference>
<gene>
    <name evidence="2" type="ORF">E2C01_057280</name>
</gene>
<dbReference type="EMBL" id="VSRR010020508">
    <property type="protein sequence ID" value="MPC63186.1"/>
    <property type="molecule type" value="Genomic_DNA"/>
</dbReference>
<feature type="region of interest" description="Disordered" evidence="1">
    <location>
        <begin position="45"/>
        <end position="64"/>
    </location>
</feature>
<feature type="region of interest" description="Disordered" evidence="1">
    <location>
        <begin position="76"/>
        <end position="97"/>
    </location>
</feature>
<evidence type="ECO:0000313" key="3">
    <source>
        <dbReference type="Proteomes" id="UP000324222"/>
    </source>
</evidence>
<name>A0A5B7H027_PORTR</name>
<keyword evidence="3" id="KW-1185">Reference proteome</keyword>
<dbReference type="Proteomes" id="UP000324222">
    <property type="component" value="Unassembled WGS sequence"/>
</dbReference>
<comment type="caution">
    <text evidence="2">The sequence shown here is derived from an EMBL/GenBank/DDBJ whole genome shotgun (WGS) entry which is preliminary data.</text>
</comment>